<accession>A0AAD3TUA2</accession>
<protein>
    <recommendedName>
        <fullName evidence="13">Mitochondrial carrier</fullName>
    </recommendedName>
</protein>
<evidence type="ECO:0000256" key="2">
    <source>
        <dbReference type="ARBA" id="ARBA00006375"/>
    </source>
</evidence>
<dbReference type="InterPro" id="IPR050567">
    <property type="entry name" value="Mitochondrial_Carrier"/>
</dbReference>
<evidence type="ECO:0008006" key="13">
    <source>
        <dbReference type="Google" id="ProtNLM"/>
    </source>
</evidence>
<evidence type="ECO:0000256" key="9">
    <source>
        <dbReference type="SAM" id="MobiDB-lite"/>
    </source>
</evidence>
<reference evidence="11" key="1">
    <citation type="journal article" date="2023" name="BMC Genomics">
        <title>Chromosome-level genome assemblies of Cutaneotrichosporon spp. (Trichosporonales, Basidiomycota) reveal imbalanced evolution between nucleotide sequences and chromosome synteny.</title>
        <authorList>
            <person name="Kobayashi Y."/>
            <person name="Kayamori A."/>
            <person name="Aoki K."/>
            <person name="Shiwa Y."/>
            <person name="Matsutani M."/>
            <person name="Fujita N."/>
            <person name="Sugita T."/>
            <person name="Iwasaki W."/>
            <person name="Tanaka N."/>
            <person name="Takashima M."/>
        </authorList>
    </citation>
    <scope>NUCLEOTIDE SEQUENCE</scope>
    <source>
        <strain evidence="11">HIS016</strain>
    </source>
</reference>
<organism evidence="11 12">
    <name type="scientific">Cutaneotrichosporon spelunceum</name>
    <dbReference type="NCBI Taxonomy" id="1672016"/>
    <lineage>
        <taxon>Eukaryota</taxon>
        <taxon>Fungi</taxon>
        <taxon>Dikarya</taxon>
        <taxon>Basidiomycota</taxon>
        <taxon>Agaricomycotina</taxon>
        <taxon>Tremellomycetes</taxon>
        <taxon>Trichosporonales</taxon>
        <taxon>Trichosporonaceae</taxon>
        <taxon>Cutaneotrichosporon</taxon>
    </lineage>
</organism>
<dbReference type="GO" id="GO:0022857">
    <property type="term" value="F:transmembrane transporter activity"/>
    <property type="evidence" value="ECO:0007669"/>
    <property type="project" value="TreeGrafter"/>
</dbReference>
<evidence type="ECO:0000256" key="3">
    <source>
        <dbReference type="ARBA" id="ARBA00022448"/>
    </source>
</evidence>
<evidence type="ECO:0000256" key="7">
    <source>
        <dbReference type="ARBA" id="ARBA00023128"/>
    </source>
</evidence>
<evidence type="ECO:0000256" key="8">
    <source>
        <dbReference type="ARBA" id="ARBA00023136"/>
    </source>
</evidence>
<feature type="transmembrane region" description="Helical" evidence="10">
    <location>
        <begin position="493"/>
        <end position="513"/>
    </location>
</feature>
<dbReference type="Proteomes" id="UP001222932">
    <property type="component" value="Unassembled WGS sequence"/>
</dbReference>
<dbReference type="Gene3D" id="1.50.40.10">
    <property type="entry name" value="Mitochondrial carrier domain"/>
    <property type="match status" value="1"/>
</dbReference>
<evidence type="ECO:0000256" key="6">
    <source>
        <dbReference type="ARBA" id="ARBA00022989"/>
    </source>
</evidence>
<proteinExistence type="inferred from homology"/>
<keyword evidence="5" id="KW-0677">Repeat</keyword>
<dbReference type="EMBL" id="BTCM01000003">
    <property type="protein sequence ID" value="GMK56969.1"/>
    <property type="molecule type" value="Genomic_DNA"/>
</dbReference>
<keyword evidence="8 10" id="KW-0472">Membrane</keyword>
<dbReference type="AlphaFoldDB" id="A0AAD3TUA2"/>
<feature type="region of interest" description="Disordered" evidence="9">
    <location>
        <begin position="1"/>
        <end position="26"/>
    </location>
</feature>
<evidence type="ECO:0000256" key="4">
    <source>
        <dbReference type="ARBA" id="ARBA00022692"/>
    </source>
</evidence>
<evidence type="ECO:0000256" key="10">
    <source>
        <dbReference type="SAM" id="Phobius"/>
    </source>
</evidence>
<keyword evidence="7" id="KW-0496">Mitochondrion</keyword>
<evidence type="ECO:0000313" key="11">
    <source>
        <dbReference type="EMBL" id="GMK56969.1"/>
    </source>
</evidence>
<comment type="similarity">
    <text evidence="2">Belongs to the mitochondrial carrier (TC 2.A.29) family.</text>
</comment>
<comment type="caution">
    <text evidence="11">The sequence shown here is derived from an EMBL/GenBank/DDBJ whole genome shotgun (WGS) entry which is preliminary data.</text>
</comment>
<sequence length="517" mass="56066">MTTPSTSTPRVDSRRQPVPSSPPASSLRLSSAITGLLGKATPLTTYPNALFDNGLQTTLLVPKQSEEVAIAQPNKTTSAAAAFSRSLLLFIGFLFRRPSKLFRPNRLDTWAGLRRLAESADQNLSPTFVRSILKLKGGPVVLAASLLPPLLVNTTLGFLLFSSHSFFSLALARIPYFQRGVECDPEDADDLINFTRLRDPLGDIDGDYGDKIEGTPDEEEITLENVLRGPKIIPKHPTLLSAIAGAGAGVIQGAAFTPIENVVRLIQQSASSLTAGAARFLHLPTPQSAQLLGPPPSSPREALRTFLAHDTWHKSQQWWTGWRWAVARDAMSYSVFFATFDVTRRVGVRVKAVMSRRAGGPVDSSAANVEDEAAELRAAARAPPSQTPTSARLAQAVTIVTGGVVAAHLAEISGRPFRACQRYATTAKAESLRFHEAGKAVAYRYNHPLKYVWRRHGLRGFFHRDDAPLAIKHQAEAKAQGPLRVAARLAGRVVWRVASVGPWGIGFLVFAWIGGEV</sequence>
<reference evidence="11" key="2">
    <citation type="submission" date="2023-06" db="EMBL/GenBank/DDBJ databases">
        <authorList>
            <person name="Kobayashi Y."/>
            <person name="Kayamori A."/>
            <person name="Aoki K."/>
            <person name="Shiwa Y."/>
            <person name="Fujita N."/>
            <person name="Sugita T."/>
            <person name="Iwasaki W."/>
            <person name="Tanaka N."/>
            <person name="Takashima M."/>
        </authorList>
    </citation>
    <scope>NUCLEOTIDE SEQUENCE</scope>
    <source>
        <strain evidence="11">HIS016</strain>
    </source>
</reference>
<evidence type="ECO:0000313" key="12">
    <source>
        <dbReference type="Proteomes" id="UP001222932"/>
    </source>
</evidence>
<gene>
    <name evidence="11" type="ORF">CspeluHIS016_0308090</name>
</gene>
<keyword evidence="6 10" id="KW-1133">Transmembrane helix</keyword>
<dbReference type="InterPro" id="IPR023395">
    <property type="entry name" value="MCP_dom_sf"/>
</dbReference>
<keyword evidence="3" id="KW-0813">Transport</keyword>
<comment type="subcellular location">
    <subcellularLocation>
        <location evidence="1">Mitochondrion membrane</location>
        <topology evidence="1">Multi-pass membrane protein</topology>
    </subcellularLocation>
</comment>
<keyword evidence="12" id="KW-1185">Reference proteome</keyword>
<dbReference type="GO" id="GO:0031966">
    <property type="term" value="C:mitochondrial membrane"/>
    <property type="evidence" value="ECO:0007669"/>
    <property type="project" value="UniProtKB-SubCell"/>
</dbReference>
<dbReference type="SUPFAM" id="SSF103506">
    <property type="entry name" value="Mitochondrial carrier"/>
    <property type="match status" value="1"/>
</dbReference>
<evidence type="ECO:0000256" key="1">
    <source>
        <dbReference type="ARBA" id="ARBA00004225"/>
    </source>
</evidence>
<dbReference type="PANTHER" id="PTHR45624:SF9">
    <property type="entry name" value="CARRIER PROTEIN, PUTATIVE (AFU_ORTHOLOGUE AFUA_4G06390)-RELATED"/>
    <property type="match status" value="1"/>
</dbReference>
<name>A0AAD3TUA2_9TREE</name>
<evidence type="ECO:0000256" key="5">
    <source>
        <dbReference type="ARBA" id="ARBA00022737"/>
    </source>
</evidence>
<keyword evidence="4 10" id="KW-0812">Transmembrane</keyword>
<dbReference type="PANTHER" id="PTHR45624">
    <property type="entry name" value="MITOCHONDRIAL BASIC AMINO ACIDS TRANSPORTER-RELATED"/>
    <property type="match status" value="1"/>
</dbReference>